<dbReference type="PANTHER" id="PTHR32309:SF31">
    <property type="entry name" value="CAPSULAR EXOPOLYSACCHARIDE FAMILY"/>
    <property type="match status" value="1"/>
</dbReference>
<dbReference type="InterPro" id="IPR050445">
    <property type="entry name" value="Bact_polysacc_biosynth/exp"/>
</dbReference>
<keyword evidence="2" id="KW-0812">Transmembrane</keyword>
<evidence type="ECO:0000313" key="3">
    <source>
        <dbReference type="EMBL" id="ASK71268.1"/>
    </source>
</evidence>
<dbReference type="AlphaFoldDB" id="A0A220USV2"/>
<name>A0A220USV2_9GAMM</name>
<feature type="transmembrane region" description="Helical" evidence="2">
    <location>
        <begin position="434"/>
        <end position="459"/>
    </location>
</feature>
<gene>
    <name evidence="3" type="ORF">CF168_10635</name>
</gene>
<reference evidence="3 4" key="1">
    <citation type="submission" date="2017-07" db="EMBL/GenBank/DDBJ databases">
        <title>Phenotypical and genomic characterization of a clinical isolate of Shewanella bicestrii sp. nov. producing an extended-spectrum beta-lactamase and a new oxacillinase variant.</title>
        <authorList>
            <person name="Jousset A.B."/>
            <person name="Bonnin R.A."/>
            <person name="Girlich D."/>
            <person name="Dabos L."/>
            <person name="Potron A."/>
            <person name="Dortet L."/>
            <person name="Glaser P."/>
            <person name="Naas T."/>
        </authorList>
    </citation>
    <scope>NUCLEOTIDE SEQUENCE [LARGE SCALE GENOMIC DNA]</scope>
    <source>
        <strain evidence="3 4">JAB-1</strain>
    </source>
</reference>
<keyword evidence="4" id="KW-1185">Reference proteome</keyword>
<evidence type="ECO:0000256" key="1">
    <source>
        <dbReference type="SAM" id="Coils"/>
    </source>
</evidence>
<organism evidence="3 4">
    <name type="scientific">Shewanella bicestrii</name>
    <dbReference type="NCBI Taxonomy" id="2018305"/>
    <lineage>
        <taxon>Bacteria</taxon>
        <taxon>Pseudomonadati</taxon>
        <taxon>Pseudomonadota</taxon>
        <taxon>Gammaproteobacteria</taxon>
        <taxon>Alteromonadales</taxon>
        <taxon>Shewanellaceae</taxon>
        <taxon>Shewanella</taxon>
    </lineage>
</organism>
<dbReference type="EMBL" id="CP022358">
    <property type="protein sequence ID" value="ASK71268.1"/>
    <property type="molecule type" value="Genomic_DNA"/>
</dbReference>
<sequence>MMKASQEGYPLLWLKRALVNGSSLPAPARRKLYLKTVLSALAVIWLITGLVIVITPTRYTCKWVLILPGAGAGAVVSLDSLGQASSSSSSPYLSSAIDPRENYKAIALSDKLLSDAAAQLDLKPSALGTPKLKLPSQTGLMEFSISANSAELAEQKAWAHYRTLQGTLSHLRIDEIHIRENGVRMGLESFADKVHQSQANIVAFQSKTGLVSLDQFKEVAVTIEHLRQSQVNLTAKLNGGLASQQLLEADLSLTATQSTDLLKLKNDQLFQQLLLKYTESTALLVGLNGHYGEQHPQVLSAKTEQKTMLDALHSRCQKLLARCDPKLMLILSVDDIDGRAALMQKLINITTENEGLAHELASLSTQIDEWENRLKHSNDDAAKLEDLHRDHQLATAVFTSAIAKIDVGKADIFSAYPLLQLFAAPTRPEKPDKLGLILTLVGGIAASMMVIVGLSILWIRKPILQKILTND</sequence>
<accession>A0A220USV2</accession>
<keyword evidence="2" id="KW-1133">Transmembrane helix</keyword>
<evidence type="ECO:0000313" key="4">
    <source>
        <dbReference type="Proteomes" id="UP000198367"/>
    </source>
</evidence>
<protein>
    <submittedName>
        <fullName evidence="3">Exopolysaccharide biosynthesis protein</fullName>
    </submittedName>
</protein>
<feature type="coiled-coil region" evidence="1">
    <location>
        <begin position="353"/>
        <end position="387"/>
    </location>
</feature>
<proteinExistence type="predicted"/>
<feature type="transmembrane region" description="Helical" evidence="2">
    <location>
        <begin position="32"/>
        <end position="54"/>
    </location>
</feature>
<dbReference type="Proteomes" id="UP000198367">
    <property type="component" value="Chromosome"/>
</dbReference>
<evidence type="ECO:0000256" key="2">
    <source>
        <dbReference type="SAM" id="Phobius"/>
    </source>
</evidence>
<keyword evidence="2" id="KW-0472">Membrane</keyword>
<keyword evidence="1" id="KW-0175">Coiled coil</keyword>
<dbReference type="PANTHER" id="PTHR32309">
    <property type="entry name" value="TYROSINE-PROTEIN KINASE"/>
    <property type="match status" value="1"/>
</dbReference>
<dbReference type="KEGG" id="sbj:CF168_10635"/>